<organism evidence="1 2">
    <name type="scientific">Tagetes erecta</name>
    <name type="common">African marigold</name>
    <dbReference type="NCBI Taxonomy" id="13708"/>
    <lineage>
        <taxon>Eukaryota</taxon>
        <taxon>Viridiplantae</taxon>
        <taxon>Streptophyta</taxon>
        <taxon>Embryophyta</taxon>
        <taxon>Tracheophyta</taxon>
        <taxon>Spermatophyta</taxon>
        <taxon>Magnoliopsida</taxon>
        <taxon>eudicotyledons</taxon>
        <taxon>Gunneridae</taxon>
        <taxon>Pentapetalae</taxon>
        <taxon>asterids</taxon>
        <taxon>campanulids</taxon>
        <taxon>Asterales</taxon>
        <taxon>Asteraceae</taxon>
        <taxon>Asteroideae</taxon>
        <taxon>Heliantheae alliance</taxon>
        <taxon>Tageteae</taxon>
        <taxon>Tagetes</taxon>
    </lineage>
</organism>
<reference evidence="1" key="1">
    <citation type="journal article" date="2023" name="bioRxiv">
        <title>Improved chromosome-level genome assembly for marigold (Tagetes erecta).</title>
        <authorList>
            <person name="Jiang F."/>
            <person name="Yuan L."/>
            <person name="Wang S."/>
            <person name="Wang H."/>
            <person name="Xu D."/>
            <person name="Wang A."/>
            <person name="Fan W."/>
        </authorList>
    </citation>
    <scope>NUCLEOTIDE SEQUENCE</scope>
    <source>
        <strain evidence="1">WSJ</strain>
        <tissue evidence="1">Leaf</tissue>
    </source>
</reference>
<dbReference type="AlphaFoldDB" id="A0AAD8LAL9"/>
<comment type="caution">
    <text evidence="1">The sequence shown here is derived from an EMBL/GenBank/DDBJ whole genome shotgun (WGS) entry which is preliminary data.</text>
</comment>
<dbReference type="Proteomes" id="UP001229421">
    <property type="component" value="Unassembled WGS sequence"/>
</dbReference>
<gene>
    <name evidence="1" type="ORF">QVD17_01422</name>
</gene>
<evidence type="ECO:0000313" key="1">
    <source>
        <dbReference type="EMBL" id="KAK1435656.1"/>
    </source>
</evidence>
<keyword evidence="2" id="KW-1185">Reference proteome</keyword>
<evidence type="ECO:0000313" key="2">
    <source>
        <dbReference type="Proteomes" id="UP001229421"/>
    </source>
</evidence>
<accession>A0AAD8LAL9</accession>
<sequence>MGEVSISVLTPLGASVISINAPTAGGRSGRGEEERGGGFDACGRVMLLAEELVDVVIVRGEVKGKRGWQRGPFLFGRACGEDDARVVLAYHSVPLTTNGAGTCGLGGD</sequence>
<dbReference type="EMBL" id="JAUHHV010000001">
    <property type="protein sequence ID" value="KAK1435656.1"/>
    <property type="molecule type" value="Genomic_DNA"/>
</dbReference>
<proteinExistence type="predicted"/>
<name>A0AAD8LAL9_TARER</name>
<protein>
    <submittedName>
        <fullName evidence="1">Uncharacterized protein</fullName>
    </submittedName>
</protein>